<dbReference type="Proteomes" id="UP000887563">
    <property type="component" value="Unplaced"/>
</dbReference>
<name>A0A914NP81_MELIC</name>
<sequence length="88" mass="9866">MAETRLVRETKFFLLDHGVKLDVFSNTIPTKRPKTVILVKNLNGKPGGNHGISALIEMSNELDAKKAFETLSYSKRFSITFIFGVCAY</sequence>
<accession>A0A914NP81</accession>
<evidence type="ECO:0000313" key="1">
    <source>
        <dbReference type="Proteomes" id="UP000887563"/>
    </source>
</evidence>
<reference evidence="2" key="1">
    <citation type="submission" date="2022-11" db="UniProtKB">
        <authorList>
            <consortium name="WormBaseParasite"/>
        </authorList>
    </citation>
    <scope>IDENTIFICATION</scope>
</reference>
<dbReference type="AlphaFoldDB" id="A0A914NP81"/>
<organism evidence="1 2">
    <name type="scientific">Meloidogyne incognita</name>
    <name type="common">Southern root-knot nematode worm</name>
    <name type="synonym">Oxyuris incognita</name>
    <dbReference type="NCBI Taxonomy" id="6306"/>
    <lineage>
        <taxon>Eukaryota</taxon>
        <taxon>Metazoa</taxon>
        <taxon>Ecdysozoa</taxon>
        <taxon>Nematoda</taxon>
        <taxon>Chromadorea</taxon>
        <taxon>Rhabditida</taxon>
        <taxon>Tylenchina</taxon>
        <taxon>Tylenchomorpha</taxon>
        <taxon>Tylenchoidea</taxon>
        <taxon>Meloidogynidae</taxon>
        <taxon>Meloidogyninae</taxon>
        <taxon>Meloidogyne</taxon>
        <taxon>Meloidogyne incognita group</taxon>
    </lineage>
</organism>
<keyword evidence="1" id="KW-1185">Reference proteome</keyword>
<evidence type="ECO:0000313" key="2">
    <source>
        <dbReference type="WBParaSite" id="Minc3s08620g42435"/>
    </source>
</evidence>
<dbReference type="WBParaSite" id="Minc3s08620g42435">
    <property type="protein sequence ID" value="Minc3s08620g42435"/>
    <property type="gene ID" value="Minc3s08620g42435"/>
</dbReference>
<proteinExistence type="predicted"/>
<protein>
    <submittedName>
        <fullName evidence="2">Uncharacterized protein</fullName>
    </submittedName>
</protein>